<dbReference type="PANTHER" id="PTHR10434">
    <property type="entry name" value="1-ACYL-SN-GLYCEROL-3-PHOSPHATE ACYLTRANSFERASE"/>
    <property type="match status" value="1"/>
</dbReference>
<reference evidence="7 8" key="1">
    <citation type="submission" date="2018-08" db="EMBL/GenBank/DDBJ databases">
        <title>Genome analysis of the thermophilic bacterium of the candidate phylum Aminicenantes from deep subsurface aquifer revealed its physiology and ecological role.</title>
        <authorList>
            <person name="Kadnikov V.V."/>
            <person name="Mardanov A.V."/>
            <person name="Beletsky A.V."/>
            <person name="Karnachuk O.V."/>
            <person name="Ravin N.V."/>
        </authorList>
    </citation>
    <scope>NUCLEOTIDE SEQUENCE [LARGE SCALE GENOMIC DNA]</scope>
    <source>
        <strain evidence="7">BY38</strain>
    </source>
</reference>
<feature type="domain" description="Phospholipid/glycerol acyltransferase" evidence="6">
    <location>
        <begin position="69"/>
        <end position="184"/>
    </location>
</feature>
<evidence type="ECO:0000259" key="6">
    <source>
        <dbReference type="SMART" id="SM00563"/>
    </source>
</evidence>
<dbReference type="EMBL" id="QUAH01000004">
    <property type="protein sequence ID" value="RFT16258.1"/>
    <property type="molecule type" value="Genomic_DNA"/>
</dbReference>
<keyword evidence="5" id="KW-0812">Transmembrane</keyword>
<dbReference type="Pfam" id="PF01553">
    <property type="entry name" value="Acyltransferase"/>
    <property type="match status" value="1"/>
</dbReference>
<proteinExistence type="inferred from homology"/>
<comment type="caution">
    <text evidence="7">The sequence shown here is derived from an EMBL/GenBank/DDBJ whole genome shotgun (WGS) entry which is preliminary data.</text>
</comment>
<dbReference type="InterPro" id="IPR002123">
    <property type="entry name" value="Plipid/glycerol_acylTrfase"/>
</dbReference>
<keyword evidence="5" id="KW-1133">Transmembrane helix</keyword>
<evidence type="ECO:0000256" key="1">
    <source>
        <dbReference type="ARBA" id="ARBA00008655"/>
    </source>
</evidence>
<accession>A0A3E2BNG8</accession>
<dbReference type="NCBIfam" id="TIGR00530">
    <property type="entry name" value="AGP_acyltrn"/>
    <property type="match status" value="1"/>
</dbReference>
<gene>
    <name evidence="7" type="ORF">OP8BY_1862</name>
</gene>
<protein>
    <recommendedName>
        <fullName evidence="4">1-acyl-sn-glycerol-3-phosphate acyltransferase</fullName>
        <ecNumber evidence="4">2.3.1.51</ecNumber>
    </recommendedName>
</protein>
<keyword evidence="3 4" id="KW-0012">Acyltransferase</keyword>
<sequence length="232" mass="25909">MAVVRTVILLVFYVVLVALLTPVLLVFWPLGIRDPLLRVAKWAMAVSRRILGLKIEVSGLENVEPGRSYVYMANHLSFLDGPLLFYVIPQRVRVILKKSVFRIPIVGQGMRFVGFVPVDRKRASGGKRSIDEAARMMKERGYSFLIFPEGTRSRTGKLQPFKRGGFFLALAAGAPIIPITIKGTFELMPKGRIFPRRGPIRIIFHQPVETAGRTVEDIPALLEAVRQAIASS</sequence>
<dbReference type="SUPFAM" id="SSF69593">
    <property type="entry name" value="Glycerol-3-phosphate (1)-acyltransferase"/>
    <property type="match status" value="1"/>
</dbReference>
<dbReference type="GO" id="GO:0016020">
    <property type="term" value="C:membrane"/>
    <property type="evidence" value="ECO:0007669"/>
    <property type="project" value="InterPro"/>
</dbReference>
<evidence type="ECO:0000256" key="5">
    <source>
        <dbReference type="SAM" id="Phobius"/>
    </source>
</evidence>
<comment type="domain">
    <text evidence="4">The HXXXXD motif is essential for acyltransferase activity and may constitute the binding site for the phosphate moiety of the glycerol-3-phosphate.</text>
</comment>
<organism evidence="7 8">
    <name type="scientific">Candidatus Saccharicenans subterraneus</name>
    <dbReference type="NCBI Taxonomy" id="2508984"/>
    <lineage>
        <taxon>Bacteria</taxon>
        <taxon>Candidatus Aminicenantota</taxon>
        <taxon>Candidatus Aminicenantia</taxon>
        <taxon>Candidatus Aminicenantales</taxon>
        <taxon>Candidatus Saccharicenantaceae</taxon>
        <taxon>Candidatus Saccharicenans</taxon>
    </lineage>
</organism>
<feature type="transmembrane region" description="Helical" evidence="5">
    <location>
        <begin position="7"/>
        <end position="28"/>
    </location>
</feature>
<dbReference type="EC" id="2.3.1.51" evidence="4"/>
<keyword evidence="4" id="KW-0444">Lipid biosynthesis</keyword>
<dbReference type="CDD" id="cd07989">
    <property type="entry name" value="LPLAT_AGPAT-like"/>
    <property type="match status" value="1"/>
</dbReference>
<keyword evidence="4" id="KW-0594">Phospholipid biosynthesis</keyword>
<evidence type="ECO:0000256" key="4">
    <source>
        <dbReference type="RuleBase" id="RU361267"/>
    </source>
</evidence>
<dbReference type="AlphaFoldDB" id="A0A3E2BNG8"/>
<keyword evidence="5" id="KW-0472">Membrane</keyword>
<keyword evidence="4" id="KW-0443">Lipid metabolism</keyword>
<dbReference type="Proteomes" id="UP000257323">
    <property type="component" value="Unassembled WGS sequence"/>
</dbReference>
<dbReference type="GO" id="GO:0006654">
    <property type="term" value="P:phosphatidic acid biosynthetic process"/>
    <property type="evidence" value="ECO:0007669"/>
    <property type="project" value="TreeGrafter"/>
</dbReference>
<evidence type="ECO:0000313" key="7">
    <source>
        <dbReference type="EMBL" id="RFT16258.1"/>
    </source>
</evidence>
<comment type="catalytic activity">
    <reaction evidence="4">
        <text>a 1-acyl-sn-glycero-3-phosphate + an acyl-CoA = a 1,2-diacyl-sn-glycero-3-phosphate + CoA</text>
        <dbReference type="Rhea" id="RHEA:19709"/>
        <dbReference type="ChEBI" id="CHEBI:57287"/>
        <dbReference type="ChEBI" id="CHEBI:57970"/>
        <dbReference type="ChEBI" id="CHEBI:58342"/>
        <dbReference type="ChEBI" id="CHEBI:58608"/>
        <dbReference type="EC" id="2.3.1.51"/>
    </reaction>
</comment>
<dbReference type="PANTHER" id="PTHR10434:SF11">
    <property type="entry name" value="1-ACYL-SN-GLYCEROL-3-PHOSPHATE ACYLTRANSFERASE"/>
    <property type="match status" value="1"/>
</dbReference>
<evidence type="ECO:0000256" key="3">
    <source>
        <dbReference type="ARBA" id="ARBA00023315"/>
    </source>
</evidence>
<evidence type="ECO:0000313" key="8">
    <source>
        <dbReference type="Proteomes" id="UP000257323"/>
    </source>
</evidence>
<dbReference type="SMART" id="SM00563">
    <property type="entry name" value="PlsC"/>
    <property type="match status" value="1"/>
</dbReference>
<dbReference type="GO" id="GO:0003841">
    <property type="term" value="F:1-acylglycerol-3-phosphate O-acyltransferase activity"/>
    <property type="evidence" value="ECO:0007669"/>
    <property type="project" value="UniProtKB-UniRule"/>
</dbReference>
<name>A0A3E2BNG8_9BACT</name>
<evidence type="ECO:0000256" key="2">
    <source>
        <dbReference type="ARBA" id="ARBA00022679"/>
    </source>
</evidence>
<keyword evidence="2 4" id="KW-0808">Transferase</keyword>
<dbReference type="InterPro" id="IPR004552">
    <property type="entry name" value="AGP_acyltrans"/>
</dbReference>
<comment type="similarity">
    <text evidence="1 4">Belongs to the 1-acyl-sn-glycerol-3-phosphate acyltransferase family.</text>
</comment>
<keyword evidence="4" id="KW-1208">Phospholipid metabolism</keyword>